<dbReference type="Gene3D" id="3.40.50.300">
    <property type="entry name" value="P-loop containing nucleotide triphosphate hydrolases"/>
    <property type="match status" value="1"/>
</dbReference>
<keyword evidence="6" id="KW-0449">Lipoprotein</keyword>
<evidence type="ECO:0000313" key="7">
    <source>
        <dbReference type="Proteomes" id="UP000317238"/>
    </source>
</evidence>
<dbReference type="GO" id="GO:0098796">
    <property type="term" value="C:membrane protein complex"/>
    <property type="evidence" value="ECO:0007669"/>
    <property type="project" value="UniProtKB-ARBA"/>
</dbReference>
<dbReference type="Proteomes" id="UP000317238">
    <property type="component" value="Unassembled WGS sequence"/>
</dbReference>
<dbReference type="GO" id="GO:0005524">
    <property type="term" value="F:ATP binding"/>
    <property type="evidence" value="ECO:0007669"/>
    <property type="project" value="UniProtKB-KW"/>
</dbReference>
<dbReference type="EC" id="3.6.3.-" evidence="6"/>
<reference evidence="6 7" key="1">
    <citation type="submission" date="2019-02" db="EMBL/GenBank/DDBJ databases">
        <title>Deep-cultivation of Planctomycetes and their phenomic and genomic characterization uncovers novel biology.</title>
        <authorList>
            <person name="Wiegand S."/>
            <person name="Jogler M."/>
            <person name="Boedeker C."/>
            <person name="Pinto D."/>
            <person name="Vollmers J."/>
            <person name="Rivas-Marin E."/>
            <person name="Kohn T."/>
            <person name="Peeters S.H."/>
            <person name="Heuer A."/>
            <person name="Rast P."/>
            <person name="Oberbeckmann S."/>
            <person name="Bunk B."/>
            <person name="Jeske O."/>
            <person name="Meyerdierks A."/>
            <person name="Storesund J.E."/>
            <person name="Kallscheuer N."/>
            <person name="Luecker S."/>
            <person name="Lage O.M."/>
            <person name="Pohl T."/>
            <person name="Merkel B.J."/>
            <person name="Hornburger P."/>
            <person name="Mueller R.-W."/>
            <person name="Bruemmer F."/>
            <person name="Labrenz M."/>
            <person name="Spormann A.M."/>
            <person name="Op Den Camp H."/>
            <person name="Overmann J."/>
            <person name="Amann R."/>
            <person name="Jetten M.S.M."/>
            <person name="Mascher T."/>
            <person name="Medema M.H."/>
            <person name="Devos D.P."/>
            <person name="Kaster A.-K."/>
            <person name="Ovreas L."/>
            <person name="Rohde M."/>
            <person name="Galperin M.Y."/>
            <person name="Jogler C."/>
        </authorList>
    </citation>
    <scope>NUCLEOTIDE SEQUENCE [LARGE SCALE GENOMIC DNA]</scope>
    <source>
        <strain evidence="6 7">Pan14r</strain>
    </source>
</reference>
<dbReference type="SUPFAM" id="SSF52540">
    <property type="entry name" value="P-loop containing nucleoside triphosphate hydrolases"/>
    <property type="match status" value="1"/>
</dbReference>
<dbReference type="InterPro" id="IPR015854">
    <property type="entry name" value="ABC_transpr_LolD-like"/>
</dbReference>
<evidence type="ECO:0000313" key="6">
    <source>
        <dbReference type="EMBL" id="TWT71921.1"/>
    </source>
</evidence>
<dbReference type="RefSeq" id="WP_145294118.1">
    <property type="nucleotide sequence ID" value="NZ_CP036319.1"/>
</dbReference>
<keyword evidence="3 6" id="KW-0067">ATP-binding</keyword>
<dbReference type="OrthoDB" id="273392at2"/>
<proteinExistence type="inferred from homology"/>
<dbReference type="InterPro" id="IPR017911">
    <property type="entry name" value="MacB-like_ATP-bd"/>
</dbReference>
<dbReference type="FunFam" id="3.40.50.300:FF:000032">
    <property type="entry name" value="Export ABC transporter ATP-binding protein"/>
    <property type="match status" value="1"/>
</dbReference>
<accession>A0A5C5YBV2</accession>
<dbReference type="AlphaFoldDB" id="A0A5C5YBV2"/>
<protein>
    <submittedName>
        <fullName evidence="6">Lipoprotein-releasing system ATP-binding protein LolD</fullName>
        <ecNumber evidence="6">3.6.3.-</ecNumber>
    </submittedName>
</protein>
<dbReference type="Pfam" id="PF00005">
    <property type="entry name" value="ABC_tran"/>
    <property type="match status" value="1"/>
</dbReference>
<sequence length="234" mass="25189">MSNDPTTTRTTSELVVRDLCKSYPTPSGPLHVLKDLSMRLDAGQSVAVVGPSGSGKSTLLQILGTLDRPDSGEFLIAGRAPLELSPRPLAAFRNQNIGFVFQDHHLLPHLNVIENVLVPTLAAGRVDDTRQTKAIELLDAVGLADRRGHLPGQLSGGERERVAIARALLMEPSLILADEPTGNLDRRTAETITRLLLDLQKASGAILVTVTHSEKLAESMDSQMELVDGRLVSL</sequence>
<dbReference type="PANTHER" id="PTHR24220">
    <property type="entry name" value="IMPORT ATP-BINDING PROTEIN"/>
    <property type="match status" value="1"/>
</dbReference>
<dbReference type="GO" id="GO:0016887">
    <property type="term" value="F:ATP hydrolysis activity"/>
    <property type="evidence" value="ECO:0007669"/>
    <property type="project" value="InterPro"/>
</dbReference>
<dbReference type="SMART" id="SM00382">
    <property type="entry name" value="AAA"/>
    <property type="match status" value="1"/>
</dbReference>
<feature type="domain" description="ABC transporter" evidence="5">
    <location>
        <begin position="14"/>
        <end position="234"/>
    </location>
</feature>
<evidence type="ECO:0000256" key="2">
    <source>
        <dbReference type="ARBA" id="ARBA00022741"/>
    </source>
</evidence>
<keyword evidence="1" id="KW-0813">Transport</keyword>
<name>A0A5C5YBV2_9PLAN</name>
<dbReference type="EMBL" id="SJPL01000001">
    <property type="protein sequence ID" value="TWT71921.1"/>
    <property type="molecule type" value="Genomic_DNA"/>
</dbReference>
<evidence type="ECO:0000259" key="5">
    <source>
        <dbReference type="PROSITE" id="PS50893"/>
    </source>
</evidence>
<keyword evidence="2" id="KW-0547">Nucleotide-binding</keyword>
<comment type="similarity">
    <text evidence="4">Belongs to the ABC transporter superfamily. Macrolide exporter (TC 3.A.1.122) family.</text>
</comment>
<dbReference type="PROSITE" id="PS50893">
    <property type="entry name" value="ABC_TRANSPORTER_2"/>
    <property type="match status" value="1"/>
</dbReference>
<dbReference type="CDD" id="cd03255">
    <property type="entry name" value="ABC_MJ0796_LolCDE_FtsE"/>
    <property type="match status" value="1"/>
</dbReference>
<evidence type="ECO:0000256" key="3">
    <source>
        <dbReference type="ARBA" id="ARBA00022840"/>
    </source>
</evidence>
<dbReference type="InterPro" id="IPR003439">
    <property type="entry name" value="ABC_transporter-like_ATP-bd"/>
</dbReference>
<keyword evidence="6" id="KW-0378">Hydrolase</keyword>
<dbReference type="GO" id="GO:0022857">
    <property type="term" value="F:transmembrane transporter activity"/>
    <property type="evidence" value="ECO:0007669"/>
    <property type="project" value="UniProtKB-ARBA"/>
</dbReference>
<dbReference type="InterPro" id="IPR003593">
    <property type="entry name" value="AAA+_ATPase"/>
</dbReference>
<comment type="caution">
    <text evidence="6">The sequence shown here is derived from an EMBL/GenBank/DDBJ whole genome shotgun (WGS) entry which is preliminary data.</text>
</comment>
<organism evidence="6 7">
    <name type="scientific">Crateriforma conspicua</name>
    <dbReference type="NCBI Taxonomy" id="2527996"/>
    <lineage>
        <taxon>Bacteria</taxon>
        <taxon>Pseudomonadati</taxon>
        <taxon>Planctomycetota</taxon>
        <taxon>Planctomycetia</taxon>
        <taxon>Planctomycetales</taxon>
        <taxon>Planctomycetaceae</taxon>
        <taxon>Crateriforma</taxon>
    </lineage>
</organism>
<dbReference type="PANTHER" id="PTHR24220:SF689">
    <property type="entry name" value="LIPOPROTEIN-RELEASING SYSTEM ATP-BINDING PROTEIN LOLD"/>
    <property type="match status" value="1"/>
</dbReference>
<evidence type="ECO:0000256" key="1">
    <source>
        <dbReference type="ARBA" id="ARBA00022448"/>
    </source>
</evidence>
<keyword evidence="7" id="KW-1185">Reference proteome</keyword>
<evidence type="ECO:0000256" key="4">
    <source>
        <dbReference type="ARBA" id="ARBA00038388"/>
    </source>
</evidence>
<dbReference type="GO" id="GO:0005886">
    <property type="term" value="C:plasma membrane"/>
    <property type="evidence" value="ECO:0007669"/>
    <property type="project" value="TreeGrafter"/>
</dbReference>
<gene>
    <name evidence="6" type="primary">lolD_3</name>
    <name evidence="6" type="ORF">Pan14r_42380</name>
</gene>
<dbReference type="InterPro" id="IPR027417">
    <property type="entry name" value="P-loop_NTPase"/>
</dbReference>